<proteinExistence type="predicted"/>
<dbReference type="AlphaFoldDB" id="A0A2R3QRX2"/>
<reference evidence="1 2" key="1">
    <citation type="submission" date="2018-03" db="EMBL/GenBank/DDBJ databases">
        <title>Complete genome sequence and methylome analysis of Pseudomonas mendocina NEB 698.</title>
        <authorList>
            <person name="Morgan R.D."/>
        </authorList>
    </citation>
    <scope>NUCLEOTIDE SEQUENCE [LARGE SCALE GENOMIC DNA]</scope>
    <source>
        <strain evidence="1 2">NEB698</strain>
    </source>
</reference>
<accession>A0A2R3QRX2</accession>
<dbReference type="EMBL" id="CP027657">
    <property type="protein sequence ID" value="AVO54531.1"/>
    <property type="molecule type" value="Genomic_DNA"/>
</dbReference>
<dbReference type="Gene3D" id="3.30.460.40">
    <property type="match status" value="1"/>
</dbReference>
<dbReference type="InterPro" id="IPR039498">
    <property type="entry name" value="NTP_transf_5"/>
</dbReference>
<protein>
    <recommendedName>
        <fullName evidence="3">Nucleotidyltransferase family protein</fullName>
    </recommendedName>
</protein>
<gene>
    <name evidence="1" type="ORF">C7A17_17765</name>
</gene>
<organism evidence="1 2">
    <name type="scientific">Ectopseudomonas mendocina</name>
    <name type="common">Pseudomonas mendocina</name>
    <dbReference type="NCBI Taxonomy" id="300"/>
    <lineage>
        <taxon>Bacteria</taxon>
        <taxon>Pseudomonadati</taxon>
        <taxon>Pseudomonadota</taxon>
        <taxon>Gammaproteobacteria</taxon>
        <taxon>Pseudomonadales</taxon>
        <taxon>Pseudomonadaceae</taxon>
        <taxon>Ectopseudomonas</taxon>
    </lineage>
</organism>
<dbReference type="Pfam" id="PF14907">
    <property type="entry name" value="NTP_transf_5"/>
    <property type="match status" value="1"/>
</dbReference>
<evidence type="ECO:0008006" key="3">
    <source>
        <dbReference type="Google" id="ProtNLM"/>
    </source>
</evidence>
<dbReference type="Proteomes" id="UP000238327">
    <property type="component" value="Chromosome"/>
</dbReference>
<evidence type="ECO:0000313" key="2">
    <source>
        <dbReference type="Proteomes" id="UP000238327"/>
    </source>
</evidence>
<dbReference type="STRING" id="1001585.MDS_1417"/>
<sequence>MQQQSPSRRHSGVHCMSQQLARQQLLTLLGQPPVTLPEITEQEWTTLLDMASQHRLLPLLQWQLKHEDVRDSIPAAVHERLAAACHRSTLRCLRQGAALRQVTQLLDEAGIDSLVLKGAYLAFYVYPAAGLRPMRDLDILVPYAQALHAFECLQQAGFVQSEQSKGHARDWLDKHRHLPPLIDGHGVCIEVHTSVYTTDEHDAYLSQTQLRTRAIEAQAPGTPTMRVLSPTDQLLHLIVHAAYQHQLDNGPLIISDIAMLLEKHSIDWPLFWRLAKHGGYSKGCYLLLEMARQAWPRLELPPMAAEHQPSSEVMHVSKQLLLNSQQSHRDAYYLMLLDKQQTLSGKLRIYAQALFPSREKLLSMQGTPDSALLGYWIRWQRFFTQRLPEHLRARRDPQLGEQTRLLADFERWLNS</sequence>
<evidence type="ECO:0000313" key="1">
    <source>
        <dbReference type="EMBL" id="AVO54531.1"/>
    </source>
</evidence>
<name>A0A2R3QRX2_ECTME</name>